<evidence type="ECO:0000313" key="3">
    <source>
        <dbReference type="Proteomes" id="UP000447545"/>
    </source>
</evidence>
<protein>
    <submittedName>
        <fullName evidence="2">DUF4440 domain-containing protein</fullName>
    </submittedName>
</protein>
<feature type="domain" description="SnoaL-like" evidence="1">
    <location>
        <begin position="44"/>
        <end position="168"/>
    </location>
</feature>
<accession>A0A7K1GAZ5</accession>
<dbReference type="RefSeq" id="WP_155088297.1">
    <property type="nucleotide sequence ID" value="NZ_WJYA01000004.1"/>
</dbReference>
<evidence type="ECO:0000259" key="1">
    <source>
        <dbReference type="Pfam" id="PF13474"/>
    </source>
</evidence>
<dbReference type="InterPro" id="IPR037401">
    <property type="entry name" value="SnoaL-like"/>
</dbReference>
<dbReference type="Proteomes" id="UP000447545">
    <property type="component" value="Unassembled WGS sequence"/>
</dbReference>
<gene>
    <name evidence="2" type="ORF">F1003_05965</name>
</gene>
<dbReference type="SUPFAM" id="SSF54427">
    <property type="entry name" value="NTF2-like"/>
    <property type="match status" value="1"/>
</dbReference>
<dbReference type="InterPro" id="IPR032710">
    <property type="entry name" value="NTF2-like_dom_sf"/>
</dbReference>
<dbReference type="Gene3D" id="3.10.450.50">
    <property type="match status" value="1"/>
</dbReference>
<name>A0A7K1GAZ5_9FLAO</name>
<organism evidence="2 3">
    <name type="scientific">Winogradskyella ouciana</name>
    <dbReference type="NCBI Taxonomy" id="2608631"/>
    <lineage>
        <taxon>Bacteria</taxon>
        <taxon>Pseudomonadati</taxon>
        <taxon>Bacteroidota</taxon>
        <taxon>Flavobacteriia</taxon>
        <taxon>Flavobacteriales</taxon>
        <taxon>Flavobacteriaceae</taxon>
        <taxon>Winogradskyella</taxon>
    </lineage>
</organism>
<evidence type="ECO:0000313" key="2">
    <source>
        <dbReference type="EMBL" id="MTE26476.1"/>
    </source>
</evidence>
<dbReference type="EMBL" id="WJYA01000004">
    <property type="protein sequence ID" value="MTE26476.1"/>
    <property type="molecule type" value="Genomic_DNA"/>
</dbReference>
<dbReference type="AlphaFoldDB" id="A0A7K1GAZ5"/>
<keyword evidence="3" id="KW-1185">Reference proteome</keyword>
<reference evidence="2 3" key="1">
    <citation type="submission" date="2019-11" db="EMBL/GenBank/DDBJ databases">
        <title>Winogradskyella ouciana sp. nov., isolated from the hadal seawater of the Mariana Trench.</title>
        <authorList>
            <person name="Liu R."/>
        </authorList>
    </citation>
    <scope>NUCLEOTIDE SEQUENCE [LARGE SCALE GENOMIC DNA]</scope>
    <source>
        <strain evidence="2 3">ZXX205</strain>
    </source>
</reference>
<proteinExistence type="predicted"/>
<dbReference type="PROSITE" id="PS51257">
    <property type="entry name" value="PROKAR_LIPOPROTEIN"/>
    <property type="match status" value="1"/>
</dbReference>
<sequence>MKPPIFVLLLTILILSCKESKQQDTTIETQKEVVVDNTNEKEEVLKIMKSYKDAIQNLTTEGTFQLFTQDATVFEQGKVEGTYKDYIDGHLGPELGHFKSFTFSDYEIDVNVSLPYAYTTENYLYTIVLKADEAKGTKERTIESKGVATSILKKIDGDWKIIHSHTSFKKLNQ</sequence>
<dbReference type="Pfam" id="PF13474">
    <property type="entry name" value="SnoaL_3"/>
    <property type="match status" value="1"/>
</dbReference>
<comment type="caution">
    <text evidence="2">The sequence shown here is derived from an EMBL/GenBank/DDBJ whole genome shotgun (WGS) entry which is preliminary data.</text>
</comment>